<keyword evidence="2" id="KW-1185">Reference proteome</keyword>
<dbReference type="EMBL" id="JBEPEK010000048">
    <property type="protein sequence ID" value="MER7179674.1"/>
    <property type="molecule type" value="Genomic_DNA"/>
</dbReference>
<dbReference type="PANTHER" id="PTHR48419">
    <property type="entry name" value="SULFOTRANSFERASE DOMAIN-CONTAINING PROTEIN"/>
    <property type="match status" value="1"/>
</dbReference>
<protein>
    <submittedName>
        <fullName evidence="1">Sulfotransferase family protein</fullName>
    </submittedName>
</protein>
<accession>A0ABV1WTB4</accession>
<dbReference type="InterPro" id="IPR027417">
    <property type="entry name" value="P-loop_NTPase"/>
</dbReference>
<proteinExistence type="predicted"/>
<organism evidence="1 2">
    <name type="scientific">Streptomyces hyaluromycini</name>
    <dbReference type="NCBI Taxonomy" id="1377993"/>
    <lineage>
        <taxon>Bacteria</taxon>
        <taxon>Bacillati</taxon>
        <taxon>Actinomycetota</taxon>
        <taxon>Actinomycetes</taxon>
        <taxon>Kitasatosporales</taxon>
        <taxon>Streptomycetaceae</taxon>
        <taxon>Streptomyces</taxon>
    </lineage>
</organism>
<dbReference type="Pfam" id="PF19798">
    <property type="entry name" value="Sulfotransfer_5"/>
    <property type="match status" value="1"/>
</dbReference>
<gene>
    <name evidence="1" type="ORF">ABT404_09350</name>
</gene>
<comment type="caution">
    <text evidence="1">The sequence shown here is derived from an EMBL/GenBank/DDBJ whole genome shotgun (WGS) entry which is preliminary data.</text>
</comment>
<dbReference type="InterPro" id="IPR053226">
    <property type="entry name" value="Pyrrolopyrazine_biosynth_F"/>
</dbReference>
<dbReference type="Gene3D" id="3.40.50.300">
    <property type="entry name" value="P-loop containing nucleotide triphosphate hydrolases"/>
    <property type="match status" value="1"/>
</dbReference>
<evidence type="ECO:0000313" key="2">
    <source>
        <dbReference type="Proteomes" id="UP001474181"/>
    </source>
</evidence>
<dbReference type="RefSeq" id="WP_350779061.1">
    <property type="nucleotide sequence ID" value="NZ_JBEPEK010000048.1"/>
</dbReference>
<dbReference type="SUPFAM" id="SSF52540">
    <property type="entry name" value="P-loop containing nucleoside triphosphate hydrolases"/>
    <property type="match status" value="1"/>
</dbReference>
<name>A0ABV1WTB4_9ACTN</name>
<dbReference type="PANTHER" id="PTHR48419:SF1">
    <property type="entry name" value="SULFOTRANSFERASE DOMAIN-CONTAINING PROTEIN"/>
    <property type="match status" value="1"/>
</dbReference>
<dbReference type="Proteomes" id="UP001474181">
    <property type="component" value="Unassembled WGS sequence"/>
</dbReference>
<evidence type="ECO:0000313" key="1">
    <source>
        <dbReference type="EMBL" id="MER7179674.1"/>
    </source>
</evidence>
<sequence>MTHPIIFLWAHPRSRSTAFLRMMLERGDFLVLHEPFSSITVQGHAQMAEESATSATELLGLLEVAAEKSPVFIKETTEYRYDILDDPRLSHLGEHTFIIRDPGPTLASHYAMNPQFTCDEVGYEHQVEIFDLVRKSTGRTPLVMEAEKLVKEPEPVIRHYCLETGIPFRKSALTWEPGEQQAWSRTSEWHQAVARSTGFHSSESTYPVSVENNRMLAGYHSHHVPFYEFLRSHAFTAETDAKPTRGYR</sequence>
<reference evidence="1 2" key="1">
    <citation type="submission" date="2024-06" db="EMBL/GenBank/DDBJ databases">
        <title>The Natural Products Discovery Center: Release of the First 8490 Sequenced Strains for Exploring Actinobacteria Biosynthetic Diversity.</title>
        <authorList>
            <person name="Kalkreuter E."/>
            <person name="Kautsar S.A."/>
            <person name="Yang D."/>
            <person name="Bader C.D."/>
            <person name="Teijaro C.N."/>
            <person name="Fluegel L."/>
            <person name="Davis C.M."/>
            <person name="Simpson J.R."/>
            <person name="Lauterbach L."/>
            <person name="Steele A.D."/>
            <person name="Gui C."/>
            <person name="Meng S."/>
            <person name="Li G."/>
            <person name="Viehrig K."/>
            <person name="Ye F."/>
            <person name="Su P."/>
            <person name="Kiefer A.F."/>
            <person name="Nichols A."/>
            <person name="Cepeda A.J."/>
            <person name="Yan W."/>
            <person name="Fan B."/>
            <person name="Jiang Y."/>
            <person name="Adhikari A."/>
            <person name="Zheng C.-J."/>
            <person name="Schuster L."/>
            <person name="Cowan T.M."/>
            <person name="Smanski M.J."/>
            <person name="Chevrette M.G."/>
            <person name="De Carvalho L.P.S."/>
            <person name="Shen B."/>
        </authorList>
    </citation>
    <scope>NUCLEOTIDE SEQUENCE [LARGE SCALE GENOMIC DNA]</scope>
    <source>
        <strain evidence="1 2">NPDC000234</strain>
    </source>
</reference>